<organism evidence="2 3">
    <name type="scientific">Bosea lupini</name>
    <dbReference type="NCBI Taxonomy" id="1036779"/>
    <lineage>
        <taxon>Bacteria</taxon>
        <taxon>Pseudomonadati</taxon>
        <taxon>Pseudomonadota</taxon>
        <taxon>Alphaproteobacteria</taxon>
        <taxon>Hyphomicrobiales</taxon>
        <taxon>Boseaceae</taxon>
        <taxon>Bosea</taxon>
    </lineage>
</organism>
<dbReference type="RefSeq" id="WP_091841374.1">
    <property type="nucleotide sequence ID" value="NZ_FOAN01000011.1"/>
</dbReference>
<dbReference type="Proteomes" id="UP000199664">
    <property type="component" value="Unassembled WGS sequence"/>
</dbReference>
<proteinExistence type="predicted"/>
<dbReference type="PANTHER" id="PTHR30411">
    <property type="entry name" value="CYTOPLASMIC PROTEIN"/>
    <property type="match status" value="1"/>
</dbReference>
<sequence>MSLESVRAFFAQHAPDIEVELTEGSSATVQLAAEAFGVEPARIAKTLSLRLGERVVLLVARGDARLDNRKAKTAFGFKPRMLAAEEVSDITGHPVGGVCPFGLAEPLPIYCDVSLKAFDIVLPAAGSTRSMVRIAPERMAALTGAEWVDVCQEPAAQHAAE</sequence>
<dbReference type="EMBL" id="FOAN01000011">
    <property type="protein sequence ID" value="SEM40476.1"/>
    <property type="molecule type" value="Genomic_DNA"/>
</dbReference>
<evidence type="ECO:0000259" key="1">
    <source>
        <dbReference type="Pfam" id="PF04073"/>
    </source>
</evidence>
<feature type="domain" description="YbaK/aminoacyl-tRNA synthetase-associated" evidence="1">
    <location>
        <begin position="26"/>
        <end position="139"/>
    </location>
</feature>
<reference evidence="3" key="1">
    <citation type="submission" date="2016-10" db="EMBL/GenBank/DDBJ databases">
        <authorList>
            <person name="Varghese N."/>
            <person name="Submissions S."/>
        </authorList>
    </citation>
    <scope>NUCLEOTIDE SEQUENCE [LARGE SCALE GENOMIC DNA]</scope>
    <source>
        <strain evidence="3">LMG 26383,CCUG 61248,R- 45681</strain>
    </source>
</reference>
<protein>
    <submittedName>
        <fullName evidence="2">Cys-tRNA(Pro) deacylase, prolyl-tRNA editing enzyme YbaK/EbsC</fullName>
    </submittedName>
</protein>
<dbReference type="Gene3D" id="3.90.960.10">
    <property type="entry name" value="YbaK/aminoacyl-tRNA synthetase-associated domain"/>
    <property type="match status" value="1"/>
</dbReference>
<dbReference type="InterPro" id="IPR036754">
    <property type="entry name" value="YbaK/aa-tRNA-synt-asso_dom_sf"/>
</dbReference>
<dbReference type="STRING" id="1036779.SAMN04515666_1115"/>
<accession>A0A1H7Y2N7</accession>
<dbReference type="AlphaFoldDB" id="A0A1H7Y2N7"/>
<name>A0A1H7Y2N7_9HYPH</name>
<evidence type="ECO:0000313" key="3">
    <source>
        <dbReference type="Proteomes" id="UP000199664"/>
    </source>
</evidence>
<dbReference type="InterPro" id="IPR007214">
    <property type="entry name" value="YbaK/aa-tRNA-synth-assoc-dom"/>
</dbReference>
<keyword evidence="3" id="KW-1185">Reference proteome</keyword>
<gene>
    <name evidence="2" type="ORF">SAMN04515666_1115</name>
</gene>
<dbReference type="GO" id="GO:0002161">
    <property type="term" value="F:aminoacyl-tRNA deacylase activity"/>
    <property type="evidence" value="ECO:0007669"/>
    <property type="project" value="InterPro"/>
</dbReference>
<dbReference type="SUPFAM" id="SSF55826">
    <property type="entry name" value="YbaK/ProRS associated domain"/>
    <property type="match status" value="1"/>
</dbReference>
<dbReference type="CDD" id="cd04333">
    <property type="entry name" value="ProX_deacylase"/>
    <property type="match status" value="1"/>
</dbReference>
<evidence type="ECO:0000313" key="2">
    <source>
        <dbReference type="EMBL" id="SEM40476.1"/>
    </source>
</evidence>
<dbReference type="OrthoDB" id="9798760at2"/>
<dbReference type="PANTHER" id="PTHR30411:SF1">
    <property type="entry name" value="CYTOPLASMIC PROTEIN"/>
    <property type="match status" value="1"/>
</dbReference>
<dbReference type="Pfam" id="PF04073">
    <property type="entry name" value="tRNA_edit"/>
    <property type="match status" value="1"/>
</dbReference>